<sequence>MYPFLSNRLDFAILMGITYCIYKTETSGTQKEKEINRNALALTASTMIFLWLLDAGAQLLHSIAGFSGFFSKIRAIGEGLSLDVVLLLIVYLFSCSFYQKPVAEREKLMGSFKFKGTK</sequence>
<evidence type="ECO:0000256" key="1">
    <source>
        <dbReference type="SAM" id="Phobius"/>
    </source>
</evidence>
<name>A0ABS3L8K8_9ENTE</name>
<keyword evidence="1" id="KW-0812">Transmembrane</keyword>
<reference evidence="2 3" key="1">
    <citation type="submission" date="2021-03" db="EMBL/GenBank/DDBJ databases">
        <title>Enterococcal diversity collection.</title>
        <authorList>
            <person name="Gilmore M.S."/>
            <person name="Schwartzman J."/>
            <person name="Van Tyne D."/>
            <person name="Martin M."/>
            <person name="Earl A.M."/>
            <person name="Manson A.L."/>
            <person name="Straub T."/>
            <person name="Salamzade R."/>
            <person name="Saavedra J."/>
            <person name="Lebreton F."/>
            <person name="Prichula J."/>
            <person name="Schaufler K."/>
            <person name="Gaca A."/>
            <person name="Sgardioli B."/>
            <person name="Wagenaar J."/>
            <person name="Strong T."/>
        </authorList>
    </citation>
    <scope>NUCLEOTIDE SEQUENCE [LARGE SCALE GENOMIC DNA]</scope>
    <source>
        <strain evidence="2 3">669A</strain>
    </source>
</reference>
<feature type="transmembrane region" description="Helical" evidence="1">
    <location>
        <begin position="39"/>
        <end position="60"/>
    </location>
</feature>
<keyword evidence="1" id="KW-0472">Membrane</keyword>
<organism evidence="2 3">
    <name type="scientific">Candidatus Enterococcus moelleringii</name>
    <dbReference type="NCBI Taxonomy" id="2815325"/>
    <lineage>
        <taxon>Bacteria</taxon>
        <taxon>Bacillati</taxon>
        <taxon>Bacillota</taxon>
        <taxon>Bacilli</taxon>
        <taxon>Lactobacillales</taxon>
        <taxon>Enterococcaceae</taxon>
        <taxon>Enterococcus</taxon>
    </lineage>
</organism>
<dbReference type="EMBL" id="JAFREM010000012">
    <property type="protein sequence ID" value="MBO1305966.1"/>
    <property type="molecule type" value="Genomic_DNA"/>
</dbReference>
<dbReference type="RefSeq" id="WP_207672898.1">
    <property type="nucleotide sequence ID" value="NZ_JAFREM010000012.1"/>
</dbReference>
<gene>
    <name evidence="2" type="ORF">JZO70_07330</name>
</gene>
<evidence type="ECO:0000313" key="2">
    <source>
        <dbReference type="EMBL" id="MBO1305966.1"/>
    </source>
</evidence>
<keyword evidence="1" id="KW-1133">Transmembrane helix</keyword>
<keyword evidence="3" id="KW-1185">Reference proteome</keyword>
<protein>
    <submittedName>
        <fullName evidence="2">Uncharacterized protein</fullName>
    </submittedName>
</protein>
<accession>A0ABS3L8K8</accession>
<proteinExistence type="predicted"/>
<dbReference type="Proteomes" id="UP000664601">
    <property type="component" value="Unassembled WGS sequence"/>
</dbReference>
<evidence type="ECO:0000313" key="3">
    <source>
        <dbReference type="Proteomes" id="UP000664601"/>
    </source>
</evidence>
<feature type="transmembrane region" description="Helical" evidence="1">
    <location>
        <begin position="80"/>
        <end position="98"/>
    </location>
</feature>
<comment type="caution">
    <text evidence="2">The sequence shown here is derived from an EMBL/GenBank/DDBJ whole genome shotgun (WGS) entry which is preliminary data.</text>
</comment>